<evidence type="ECO:0000256" key="11">
    <source>
        <dbReference type="ARBA" id="ARBA00035585"/>
    </source>
</evidence>
<organism evidence="13 14">
    <name type="scientific">Sinobacterium caligoides</name>
    <dbReference type="NCBI Taxonomy" id="933926"/>
    <lineage>
        <taxon>Bacteria</taxon>
        <taxon>Pseudomonadati</taxon>
        <taxon>Pseudomonadota</taxon>
        <taxon>Gammaproteobacteria</taxon>
        <taxon>Cellvibrionales</taxon>
        <taxon>Spongiibacteraceae</taxon>
        <taxon>Sinobacterium</taxon>
    </lineage>
</organism>
<dbReference type="GO" id="GO:0062054">
    <property type="term" value="F:fluoride channel activity"/>
    <property type="evidence" value="ECO:0007669"/>
    <property type="project" value="UniProtKB-UniRule"/>
</dbReference>
<evidence type="ECO:0000256" key="12">
    <source>
        <dbReference type="HAMAP-Rule" id="MF_00454"/>
    </source>
</evidence>
<dbReference type="RefSeq" id="WP_123711166.1">
    <property type="nucleotide sequence ID" value="NZ_RKHR01000003.1"/>
</dbReference>
<dbReference type="GO" id="GO:0140114">
    <property type="term" value="P:cellular detoxification of fluoride"/>
    <property type="evidence" value="ECO:0007669"/>
    <property type="project" value="UniProtKB-UniRule"/>
</dbReference>
<dbReference type="HAMAP" id="MF_00454">
    <property type="entry name" value="FluC"/>
    <property type="match status" value="1"/>
</dbReference>
<evidence type="ECO:0000256" key="5">
    <source>
        <dbReference type="ARBA" id="ARBA00022989"/>
    </source>
</evidence>
<feature type="transmembrane region" description="Helical" evidence="12">
    <location>
        <begin position="35"/>
        <end position="59"/>
    </location>
</feature>
<evidence type="ECO:0000313" key="14">
    <source>
        <dbReference type="Proteomes" id="UP000275394"/>
    </source>
</evidence>
<dbReference type="GO" id="GO:0005886">
    <property type="term" value="C:plasma membrane"/>
    <property type="evidence" value="ECO:0007669"/>
    <property type="project" value="UniProtKB-SubCell"/>
</dbReference>
<evidence type="ECO:0000256" key="8">
    <source>
        <dbReference type="ARBA" id="ARBA00023136"/>
    </source>
</evidence>
<feature type="binding site" evidence="12">
    <location>
        <position position="95"/>
    </location>
    <ligand>
        <name>Na(+)</name>
        <dbReference type="ChEBI" id="CHEBI:29101"/>
        <note>structural</note>
    </ligand>
</feature>
<dbReference type="Proteomes" id="UP000275394">
    <property type="component" value="Unassembled WGS sequence"/>
</dbReference>
<comment type="caution">
    <text evidence="13">The sequence shown here is derived from an EMBL/GenBank/DDBJ whole genome shotgun (WGS) entry which is preliminary data.</text>
</comment>
<keyword evidence="7 12" id="KW-0406">Ion transport</keyword>
<feature type="transmembrane region" description="Helical" evidence="12">
    <location>
        <begin position="120"/>
        <end position="140"/>
    </location>
</feature>
<protein>
    <recommendedName>
        <fullName evidence="12">Fluoride-specific ion channel FluC</fullName>
    </recommendedName>
</protein>
<gene>
    <name evidence="12" type="primary">fluC</name>
    <name evidence="12" type="synonym">crcB</name>
    <name evidence="13" type="ORF">EDC56_0772</name>
</gene>
<dbReference type="AlphaFoldDB" id="A0A3N2E007"/>
<dbReference type="EMBL" id="RKHR01000003">
    <property type="protein sequence ID" value="ROS05242.1"/>
    <property type="molecule type" value="Genomic_DNA"/>
</dbReference>
<keyword evidence="12" id="KW-0813">Transport</keyword>
<evidence type="ECO:0000256" key="1">
    <source>
        <dbReference type="ARBA" id="ARBA00004651"/>
    </source>
</evidence>
<keyword evidence="3" id="KW-0997">Cell inner membrane</keyword>
<comment type="activity regulation">
    <text evidence="12">Na(+) is not transported, but it plays an essential structural role and its presence is essential for fluoride channel function.</text>
</comment>
<dbReference type="GO" id="GO:0046872">
    <property type="term" value="F:metal ion binding"/>
    <property type="evidence" value="ECO:0007669"/>
    <property type="project" value="UniProtKB-KW"/>
</dbReference>
<comment type="catalytic activity">
    <reaction evidence="11">
        <text>fluoride(in) = fluoride(out)</text>
        <dbReference type="Rhea" id="RHEA:76159"/>
        <dbReference type="ChEBI" id="CHEBI:17051"/>
    </reaction>
    <physiologicalReaction direction="left-to-right" evidence="11">
        <dbReference type="Rhea" id="RHEA:76160"/>
    </physiologicalReaction>
</comment>
<feature type="binding site" evidence="12">
    <location>
        <position position="98"/>
    </location>
    <ligand>
        <name>Na(+)</name>
        <dbReference type="ChEBI" id="CHEBI:29101"/>
        <note>structural</note>
    </ligand>
</feature>
<keyword evidence="8 12" id="KW-0472">Membrane</keyword>
<comment type="function">
    <text evidence="12">Fluoride-specific ion channel. Important for reducing fluoride concentration in the cell, thus reducing its toxicity.</text>
</comment>
<reference evidence="13 14" key="1">
    <citation type="submission" date="2018-11" db="EMBL/GenBank/DDBJ databases">
        <title>Genomic Encyclopedia of Type Strains, Phase IV (KMG-IV): sequencing the most valuable type-strain genomes for metagenomic binning, comparative biology and taxonomic classification.</title>
        <authorList>
            <person name="Goeker M."/>
        </authorList>
    </citation>
    <scope>NUCLEOTIDE SEQUENCE [LARGE SCALE GENOMIC DNA]</scope>
    <source>
        <strain evidence="13 14">DSM 100316</strain>
    </source>
</reference>
<keyword evidence="4 12" id="KW-0812">Transmembrane</keyword>
<keyword evidence="2 12" id="KW-1003">Cell membrane</keyword>
<comment type="subcellular location">
    <subcellularLocation>
        <location evidence="1 12">Cell membrane</location>
        <topology evidence="1 12">Multi-pass membrane protein</topology>
    </subcellularLocation>
</comment>
<name>A0A3N2E007_9GAMM</name>
<keyword evidence="14" id="KW-1185">Reference proteome</keyword>
<evidence type="ECO:0000313" key="13">
    <source>
        <dbReference type="EMBL" id="ROS05242.1"/>
    </source>
</evidence>
<dbReference type="OrthoDB" id="9806299at2"/>
<comment type="similarity">
    <text evidence="10 12">Belongs to the fluoride channel Fluc/FEX (TC 1.A.43) family.</text>
</comment>
<keyword evidence="12" id="KW-0479">Metal-binding</keyword>
<accession>A0A3N2E007</accession>
<evidence type="ECO:0000256" key="9">
    <source>
        <dbReference type="ARBA" id="ARBA00023303"/>
    </source>
</evidence>
<feature type="transmembrane region" description="Helical" evidence="12">
    <location>
        <begin position="80"/>
        <end position="100"/>
    </location>
</feature>
<proteinExistence type="inferred from homology"/>
<evidence type="ECO:0000256" key="2">
    <source>
        <dbReference type="ARBA" id="ARBA00022475"/>
    </source>
</evidence>
<keyword evidence="9 12" id="KW-0407">Ion channel</keyword>
<evidence type="ECO:0000256" key="6">
    <source>
        <dbReference type="ARBA" id="ARBA00023053"/>
    </source>
</evidence>
<keyword evidence="6 12" id="KW-0915">Sodium</keyword>
<evidence type="ECO:0000256" key="4">
    <source>
        <dbReference type="ARBA" id="ARBA00022692"/>
    </source>
</evidence>
<evidence type="ECO:0000256" key="7">
    <source>
        <dbReference type="ARBA" id="ARBA00023065"/>
    </source>
</evidence>
<keyword evidence="5 12" id="KW-1133">Transmembrane helix</keyword>
<dbReference type="Pfam" id="PF02537">
    <property type="entry name" value="CRCB"/>
    <property type="match status" value="1"/>
</dbReference>
<sequence>MMILFKVLCIFFGASVGSAARFWTGEFFRVKTKLPGWNAILCANLVGSFIIGLGSAWLSHEMYIATLQHSPPGSLAVAEMNFNLTSVLLVTGFCGGITTFSTFSLDTVILCYERKYLQAVLNMGLSIILCTLAVVLGIYLGGGNTL</sequence>
<evidence type="ECO:0000256" key="3">
    <source>
        <dbReference type="ARBA" id="ARBA00022519"/>
    </source>
</evidence>
<dbReference type="InterPro" id="IPR003691">
    <property type="entry name" value="FluC"/>
</dbReference>
<evidence type="ECO:0000256" key="10">
    <source>
        <dbReference type="ARBA" id="ARBA00035120"/>
    </source>
</evidence>